<evidence type="ECO:0000313" key="12">
    <source>
        <dbReference type="Proteomes" id="UP000267841"/>
    </source>
</evidence>
<comment type="similarity">
    <text evidence="2">Belongs to the TsaE family.</text>
</comment>
<evidence type="ECO:0000256" key="4">
    <source>
        <dbReference type="ARBA" id="ARBA00022490"/>
    </source>
</evidence>
<dbReference type="PANTHER" id="PTHR33540:SF2">
    <property type="entry name" value="TRNA THREONYLCARBAMOYLADENOSINE BIOSYNTHESIS PROTEIN TSAE"/>
    <property type="match status" value="1"/>
</dbReference>
<dbReference type="SUPFAM" id="SSF52540">
    <property type="entry name" value="P-loop containing nucleoside triphosphate hydrolases"/>
    <property type="match status" value="1"/>
</dbReference>
<comment type="subcellular location">
    <subcellularLocation>
        <location evidence="1">Cytoplasm</location>
    </subcellularLocation>
</comment>
<keyword evidence="9" id="KW-0460">Magnesium</keyword>
<protein>
    <recommendedName>
        <fullName evidence="3">tRNA threonylcarbamoyladenosine biosynthesis protein TsaE</fullName>
    </recommendedName>
    <alternativeName>
        <fullName evidence="10">t(6)A37 threonylcarbamoyladenosine biosynthesis protein TsaE</fullName>
    </alternativeName>
</protein>
<evidence type="ECO:0000256" key="7">
    <source>
        <dbReference type="ARBA" id="ARBA00022741"/>
    </source>
</evidence>
<accession>A0A497XPE1</accession>
<dbReference type="EMBL" id="RCCJ01000001">
    <property type="protein sequence ID" value="RLJ70164.1"/>
    <property type="molecule type" value="Genomic_DNA"/>
</dbReference>
<dbReference type="InterPro" id="IPR003442">
    <property type="entry name" value="T6A_TsaE"/>
</dbReference>
<dbReference type="GO" id="GO:0005737">
    <property type="term" value="C:cytoplasm"/>
    <property type="evidence" value="ECO:0007669"/>
    <property type="project" value="UniProtKB-SubCell"/>
</dbReference>
<name>A0A497XPE1_9AQUI</name>
<keyword evidence="12" id="KW-1185">Reference proteome</keyword>
<evidence type="ECO:0000256" key="1">
    <source>
        <dbReference type="ARBA" id="ARBA00004496"/>
    </source>
</evidence>
<dbReference type="PANTHER" id="PTHR33540">
    <property type="entry name" value="TRNA THREONYLCARBAMOYLADENOSINE BIOSYNTHESIS PROTEIN TSAE"/>
    <property type="match status" value="1"/>
</dbReference>
<comment type="caution">
    <text evidence="11">The sequence shown here is derived from an EMBL/GenBank/DDBJ whole genome shotgun (WGS) entry which is preliminary data.</text>
</comment>
<evidence type="ECO:0000256" key="6">
    <source>
        <dbReference type="ARBA" id="ARBA00022723"/>
    </source>
</evidence>
<evidence type="ECO:0000256" key="5">
    <source>
        <dbReference type="ARBA" id="ARBA00022694"/>
    </source>
</evidence>
<evidence type="ECO:0000256" key="2">
    <source>
        <dbReference type="ARBA" id="ARBA00007599"/>
    </source>
</evidence>
<dbReference type="NCBIfam" id="TIGR00150">
    <property type="entry name" value="T6A_YjeE"/>
    <property type="match status" value="1"/>
</dbReference>
<organism evidence="11 12">
    <name type="scientific">Hydrogenivirga caldilitoris</name>
    <dbReference type="NCBI Taxonomy" id="246264"/>
    <lineage>
        <taxon>Bacteria</taxon>
        <taxon>Pseudomonadati</taxon>
        <taxon>Aquificota</taxon>
        <taxon>Aquificia</taxon>
        <taxon>Aquificales</taxon>
        <taxon>Aquificaceae</taxon>
        <taxon>Hydrogenivirga</taxon>
    </lineage>
</organism>
<sequence length="152" mass="17324">MRQFSEYPPTRRTKATSKIVPVEESLINSPEEMEALGASLAKELKGNEVICLKGELGAGKTTFVRGLARGLGIGEEYQVRSPTFTIVNEYPTQKGKLIHVDLYRVKDFDFSEFIGQGVVVVEWKEEREDCDIFIEIEVVRENVRRVLLFRRG</sequence>
<reference evidence="11 12" key="1">
    <citation type="submission" date="2018-10" db="EMBL/GenBank/DDBJ databases">
        <title>Genomic Encyclopedia of Archaeal and Bacterial Type Strains, Phase II (KMG-II): from individual species to whole genera.</title>
        <authorList>
            <person name="Goeker M."/>
        </authorList>
    </citation>
    <scope>NUCLEOTIDE SEQUENCE [LARGE SCALE GENOMIC DNA]</scope>
    <source>
        <strain evidence="11 12">DSM 16510</strain>
    </source>
</reference>
<proteinExistence type="inferred from homology"/>
<keyword evidence="5" id="KW-0819">tRNA processing</keyword>
<gene>
    <name evidence="11" type="ORF">BCF55_0428</name>
</gene>
<evidence type="ECO:0000313" key="11">
    <source>
        <dbReference type="EMBL" id="RLJ70164.1"/>
    </source>
</evidence>
<keyword evidence="6" id="KW-0479">Metal-binding</keyword>
<keyword evidence="4" id="KW-0963">Cytoplasm</keyword>
<keyword evidence="7" id="KW-0547">Nucleotide-binding</keyword>
<dbReference type="Pfam" id="PF02367">
    <property type="entry name" value="TsaE"/>
    <property type="match status" value="1"/>
</dbReference>
<dbReference type="GO" id="GO:0002949">
    <property type="term" value="P:tRNA threonylcarbamoyladenosine modification"/>
    <property type="evidence" value="ECO:0007669"/>
    <property type="project" value="InterPro"/>
</dbReference>
<dbReference type="AlphaFoldDB" id="A0A497XPE1"/>
<dbReference type="Gene3D" id="3.40.50.300">
    <property type="entry name" value="P-loop containing nucleotide triphosphate hydrolases"/>
    <property type="match status" value="1"/>
</dbReference>
<evidence type="ECO:0000256" key="10">
    <source>
        <dbReference type="ARBA" id="ARBA00032441"/>
    </source>
</evidence>
<evidence type="ECO:0000256" key="3">
    <source>
        <dbReference type="ARBA" id="ARBA00019010"/>
    </source>
</evidence>
<evidence type="ECO:0000256" key="8">
    <source>
        <dbReference type="ARBA" id="ARBA00022840"/>
    </source>
</evidence>
<dbReference type="Proteomes" id="UP000267841">
    <property type="component" value="Unassembled WGS sequence"/>
</dbReference>
<keyword evidence="8" id="KW-0067">ATP-binding</keyword>
<dbReference type="GO" id="GO:0005524">
    <property type="term" value="F:ATP binding"/>
    <property type="evidence" value="ECO:0007669"/>
    <property type="project" value="UniProtKB-KW"/>
</dbReference>
<dbReference type="InterPro" id="IPR027417">
    <property type="entry name" value="P-loop_NTPase"/>
</dbReference>
<evidence type="ECO:0000256" key="9">
    <source>
        <dbReference type="ARBA" id="ARBA00022842"/>
    </source>
</evidence>
<dbReference type="GO" id="GO:0046872">
    <property type="term" value="F:metal ion binding"/>
    <property type="evidence" value="ECO:0007669"/>
    <property type="project" value="UniProtKB-KW"/>
</dbReference>